<keyword evidence="1" id="KW-0472">Membrane</keyword>
<dbReference type="AlphaFoldDB" id="A0A918CVK4"/>
<organism evidence="2 3">
    <name type="scientific">Streptomyces fuscichromogenes</name>
    <dbReference type="NCBI Taxonomy" id="1324013"/>
    <lineage>
        <taxon>Bacteria</taxon>
        <taxon>Bacillati</taxon>
        <taxon>Actinomycetota</taxon>
        <taxon>Actinomycetes</taxon>
        <taxon>Kitasatosporales</taxon>
        <taxon>Streptomycetaceae</taxon>
        <taxon>Streptomyces</taxon>
    </lineage>
</organism>
<dbReference type="Pfam" id="PF19865">
    <property type="entry name" value="DUF6338"/>
    <property type="match status" value="1"/>
</dbReference>
<evidence type="ECO:0000313" key="3">
    <source>
        <dbReference type="Proteomes" id="UP000653411"/>
    </source>
</evidence>
<dbReference type="EMBL" id="BMML01000023">
    <property type="protein sequence ID" value="GGN35394.1"/>
    <property type="molecule type" value="Genomic_DNA"/>
</dbReference>
<keyword evidence="1" id="KW-1133">Transmembrane helix</keyword>
<keyword evidence="1" id="KW-0812">Transmembrane</keyword>
<dbReference type="Proteomes" id="UP000653411">
    <property type="component" value="Unassembled WGS sequence"/>
</dbReference>
<name>A0A918CVK4_9ACTN</name>
<evidence type="ECO:0000256" key="1">
    <source>
        <dbReference type="SAM" id="Phobius"/>
    </source>
</evidence>
<keyword evidence="3" id="KW-1185">Reference proteome</keyword>
<feature type="transmembrane region" description="Helical" evidence="1">
    <location>
        <begin position="44"/>
        <end position="68"/>
    </location>
</feature>
<protein>
    <submittedName>
        <fullName evidence="2">Uncharacterized protein</fullName>
    </submittedName>
</protein>
<reference evidence="2" key="1">
    <citation type="journal article" date="2014" name="Int. J. Syst. Evol. Microbiol.">
        <title>Complete genome sequence of Corynebacterium casei LMG S-19264T (=DSM 44701T), isolated from a smear-ripened cheese.</title>
        <authorList>
            <consortium name="US DOE Joint Genome Institute (JGI-PGF)"/>
            <person name="Walter F."/>
            <person name="Albersmeier A."/>
            <person name="Kalinowski J."/>
            <person name="Ruckert C."/>
        </authorList>
    </citation>
    <scope>NUCLEOTIDE SEQUENCE</scope>
    <source>
        <strain evidence="2">CGMCC 4.7110</strain>
    </source>
</reference>
<accession>A0A918CVK4</accession>
<evidence type="ECO:0000313" key="2">
    <source>
        <dbReference type="EMBL" id="GGN35394.1"/>
    </source>
</evidence>
<comment type="caution">
    <text evidence="2">The sequence shown here is derived from an EMBL/GenBank/DDBJ whole genome shotgun (WGS) entry which is preliminary data.</text>
</comment>
<dbReference type="InterPro" id="IPR045919">
    <property type="entry name" value="DUF6338"/>
</dbReference>
<gene>
    <name evidence="2" type="ORF">GCM10011578_077370</name>
</gene>
<proteinExistence type="predicted"/>
<dbReference type="RefSeq" id="WP_189267576.1">
    <property type="nucleotide sequence ID" value="NZ_BMML01000023.1"/>
</dbReference>
<reference evidence="2" key="2">
    <citation type="submission" date="2020-09" db="EMBL/GenBank/DDBJ databases">
        <authorList>
            <person name="Sun Q."/>
            <person name="Zhou Y."/>
        </authorList>
    </citation>
    <scope>NUCLEOTIDE SEQUENCE</scope>
    <source>
        <strain evidence="2">CGMCC 4.7110</strain>
    </source>
</reference>
<sequence>MPTNVAGLVLLITLALPGYVYHRAVDRHVPERVHTAFQEVLSILFVSVAVDVAVIALFMSGSAYGLWYGPDLSALLDRPGAYGLRHFSELVPWGATALLTPIDGLGRAQ</sequence>